<accession>A0A392N4L1</accession>
<protein>
    <submittedName>
        <fullName evidence="1">Uncharacterized protein</fullName>
    </submittedName>
</protein>
<dbReference type="EMBL" id="LXQA010027499">
    <property type="protein sequence ID" value="MCH94513.1"/>
    <property type="molecule type" value="Genomic_DNA"/>
</dbReference>
<dbReference type="Proteomes" id="UP000265520">
    <property type="component" value="Unassembled WGS sequence"/>
</dbReference>
<sequence length="41" mass="4267">MAVTEAQNPLIGENTCGSLLKKLQPDNTSGTIKEQLAAIAP</sequence>
<proteinExistence type="predicted"/>
<evidence type="ECO:0000313" key="2">
    <source>
        <dbReference type="Proteomes" id="UP000265520"/>
    </source>
</evidence>
<evidence type="ECO:0000313" key="1">
    <source>
        <dbReference type="EMBL" id="MCH94513.1"/>
    </source>
</evidence>
<organism evidence="1 2">
    <name type="scientific">Trifolium medium</name>
    <dbReference type="NCBI Taxonomy" id="97028"/>
    <lineage>
        <taxon>Eukaryota</taxon>
        <taxon>Viridiplantae</taxon>
        <taxon>Streptophyta</taxon>
        <taxon>Embryophyta</taxon>
        <taxon>Tracheophyta</taxon>
        <taxon>Spermatophyta</taxon>
        <taxon>Magnoliopsida</taxon>
        <taxon>eudicotyledons</taxon>
        <taxon>Gunneridae</taxon>
        <taxon>Pentapetalae</taxon>
        <taxon>rosids</taxon>
        <taxon>fabids</taxon>
        <taxon>Fabales</taxon>
        <taxon>Fabaceae</taxon>
        <taxon>Papilionoideae</taxon>
        <taxon>50 kb inversion clade</taxon>
        <taxon>NPAAA clade</taxon>
        <taxon>Hologalegina</taxon>
        <taxon>IRL clade</taxon>
        <taxon>Trifolieae</taxon>
        <taxon>Trifolium</taxon>
    </lineage>
</organism>
<reference evidence="1 2" key="1">
    <citation type="journal article" date="2018" name="Front. Plant Sci.">
        <title>Red Clover (Trifolium pratense) and Zigzag Clover (T. medium) - A Picture of Genomic Similarities and Differences.</title>
        <authorList>
            <person name="Dluhosova J."/>
            <person name="Istvanek J."/>
            <person name="Nedelnik J."/>
            <person name="Repkova J."/>
        </authorList>
    </citation>
    <scope>NUCLEOTIDE SEQUENCE [LARGE SCALE GENOMIC DNA]</scope>
    <source>
        <strain evidence="2">cv. 10/8</strain>
        <tissue evidence="1">Leaf</tissue>
    </source>
</reference>
<name>A0A392N4L1_9FABA</name>
<keyword evidence="2" id="KW-1185">Reference proteome</keyword>
<feature type="non-terminal residue" evidence="1">
    <location>
        <position position="41"/>
    </location>
</feature>
<dbReference type="AlphaFoldDB" id="A0A392N4L1"/>
<comment type="caution">
    <text evidence="1">The sequence shown here is derived from an EMBL/GenBank/DDBJ whole genome shotgun (WGS) entry which is preliminary data.</text>
</comment>